<dbReference type="Pfam" id="PF12708">
    <property type="entry name" value="Pect-lyase_RHGA_epim"/>
    <property type="match status" value="1"/>
</dbReference>
<feature type="domain" description="Rhamnogalacturonase A/B/Epimerase-like pectate lyase" evidence="3">
    <location>
        <begin position="119"/>
        <end position="168"/>
    </location>
</feature>
<keyword evidence="2" id="KW-0732">Signal</keyword>
<dbReference type="EMBL" id="JAUIRO010000002">
    <property type="protein sequence ID" value="KAK0728461.1"/>
    <property type="molecule type" value="Genomic_DNA"/>
</dbReference>
<dbReference type="Gene3D" id="2.160.20.10">
    <property type="entry name" value="Single-stranded right-handed beta-helix, Pectin lyase-like"/>
    <property type="match status" value="1"/>
</dbReference>
<name>A0AA40B670_9PEZI</name>
<evidence type="ECO:0000313" key="4">
    <source>
        <dbReference type="EMBL" id="KAK0728461.1"/>
    </source>
</evidence>
<feature type="region of interest" description="Disordered" evidence="1">
    <location>
        <begin position="84"/>
        <end position="110"/>
    </location>
</feature>
<dbReference type="InterPro" id="IPR024535">
    <property type="entry name" value="RHGA/B-epi-like_pectate_lyase"/>
</dbReference>
<evidence type="ECO:0000256" key="1">
    <source>
        <dbReference type="SAM" id="MobiDB-lite"/>
    </source>
</evidence>
<feature type="signal peptide" evidence="2">
    <location>
        <begin position="1"/>
        <end position="20"/>
    </location>
</feature>
<keyword evidence="5" id="KW-1185">Reference proteome</keyword>
<dbReference type="RefSeq" id="XP_060301316.1">
    <property type="nucleotide sequence ID" value="XM_060446997.1"/>
</dbReference>
<reference evidence="4" key="1">
    <citation type="submission" date="2023-06" db="EMBL/GenBank/DDBJ databases">
        <title>Genome-scale phylogeny and comparative genomics of the fungal order Sordariales.</title>
        <authorList>
            <consortium name="Lawrence Berkeley National Laboratory"/>
            <person name="Hensen N."/>
            <person name="Bonometti L."/>
            <person name="Westerberg I."/>
            <person name="Brannstrom I.O."/>
            <person name="Guillou S."/>
            <person name="Cros-Aarteil S."/>
            <person name="Calhoun S."/>
            <person name="Haridas S."/>
            <person name="Kuo A."/>
            <person name="Mondo S."/>
            <person name="Pangilinan J."/>
            <person name="Riley R."/>
            <person name="LaButti K."/>
            <person name="Andreopoulos B."/>
            <person name="Lipzen A."/>
            <person name="Chen C."/>
            <person name="Yanf M."/>
            <person name="Daum C."/>
            <person name="Ng V."/>
            <person name="Clum A."/>
            <person name="Steindorff A."/>
            <person name="Ohm R."/>
            <person name="Martin F."/>
            <person name="Silar P."/>
            <person name="Natvig D."/>
            <person name="Lalanne C."/>
            <person name="Gautier V."/>
            <person name="Ament-velasquez S.L."/>
            <person name="Kruys A."/>
            <person name="Hutchinson M.I."/>
            <person name="Powell A.J."/>
            <person name="Barry K."/>
            <person name="Miller A.N."/>
            <person name="Grigoriev I.V."/>
            <person name="Debuchy R."/>
            <person name="Gladieux P."/>
            <person name="Thoren M.H."/>
            <person name="Johannesson H."/>
        </authorList>
    </citation>
    <scope>NUCLEOTIDE SEQUENCE</scope>
    <source>
        <strain evidence="4">SMH2392-1A</strain>
    </source>
</reference>
<evidence type="ECO:0000256" key="2">
    <source>
        <dbReference type="SAM" id="SignalP"/>
    </source>
</evidence>
<accession>A0AA40B670</accession>
<comment type="caution">
    <text evidence="4">The sequence shown here is derived from an EMBL/GenBank/DDBJ whole genome shotgun (WGS) entry which is preliminary data.</text>
</comment>
<dbReference type="InterPro" id="IPR012334">
    <property type="entry name" value="Pectin_lyas_fold"/>
</dbReference>
<organism evidence="4 5">
    <name type="scientific">Lasiosphaeria miniovina</name>
    <dbReference type="NCBI Taxonomy" id="1954250"/>
    <lineage>
        <taxon>Eukaryota</taxon>
        <taxon>Fungi</taxon>
        <taxon>Dikarya</taxon>
        <taxon>Ascomycota</taxon>
        <taxon>Pezizomycotina</taxon>
        <taxon>Sordariomycetes</taxon>
        <taxon>Sordariomycetidae</taxon>
        <taxon>Sordariales</taxon>
        <taxon>Lasiosphaeriaceae</taxon>
        <taxon>Lasiosphaeria</taxon>
    </lineage>
</organism>
<sequence length="186" mass="20788">MVRFSTPILGALLVAEWSLATTHYKLEPTQQATALSFDPRNGPVWRYSGSLDKHMQNLDNGTVVRGGRERLPVLPQCGRRLWGRQHGEDGHGRGPQRAAVASWNKKSAGGGKTRCGEECGNIFTQGAIVYFPARTYKICSPVVQYYYTQFIGDPNNMPTRSTSSVFHHRHCRLDANRPRDGACQEQ</sequence>
<feature type="chain" id="PRO_5041293272" description="Rhamnogalacturonase A/B/Epimerase-like pectate lyase domain-containing protein" evidence="2">
    <location>
        <begin position="21"/>
        <end position="186"/>
    </location>
</feature>
<evidence type="ECO:0000259" key="3">
    <source>
        <dbReference type="Pfam" id="PF12708"/>
    </source>
</evidence>
<evidence type="ECO:0000313" key="5">
    <source>
        <dbReference type="Proteomes" id="UP001172101"/>
    </source>
</evidence>
<proteinExistence type="predicted"/>
<dbReference type="GeneID" id="85330267"/>
<dbReference type="AlphaFoldDB" id="A0AA40B670"/>
<dbReference type="Proteomes" id="UP001172101">
    <property type="component" value="Unassembled WGS sequence"/>
</dbReference>
<gene>
    <name evidence="4" type="ORF">B0T26DRAFT_800211</name>
</gene>
<protein>
    <recommendedName>
        <fullName evidence="3">Rhamnogalacturonase A/B/Epimerase-like pectate lyase domain-containing protein</fullName>
    </recommendedName>
</protein>